<proteinExistence type="predicted"/>
<name>A0A482T189_9EURY</name>
<sequence>MKQHLNWHDRRSLLRGIGVTLLGVGLSGCAGPNDEENGEEDENDGEVDDEADGENEGEGDEDRESGDDGEEEDGRVNPLPESRIRAPAVRSN</sequence>
<dbReference type="RefSeq" id="WP_129786353.1">
    <property type="nucleotide sequence ID" value="NZ_RZHH01000003.1"/>
</dbReference>
<dbReference type="Proteomes" id="UP000294028">
    <property type="component" value="Unassembled WGS sequence"/>
</dbReference>
<comment type="caution">
    <text evidence="2">The sequence shown here is derived from an EMBL/GenBank/DDBJ whole genome shotgun (WGS) entry which is preliminary data.</text>
</comment>
<evidence type="ECO:0000313" key="3">
    <source>
        <dbReference type="Proteomes" id="UP000294028"/>
    </source>
</evidence>
<protein>
    <submittedName>
        <fullName evidence="2">Uncharacterized protein</fullName>
    </submittedName>
</protein>
<dbReference type="EMBL" id="RZHH01000003">
    <property type="protein sequence ID" value="RYJ08450.1"/>
    <property type="molecule type" value="Genomic_DNA"/>
</dbReference>
<feature type="region of interest" description="Disordered" evidence="1">
    <location>
        <begin position="23"/>
        <end position="92"/>
    </location>
</feature>
<dbReference type="PROSITE" id="PS51257">
    <property type="entry name" value="PROKAR_LIPOPROTEIN"/>
    <property type="match status" value="1"/>
</dbReference>
<accession>A0A482T189</accession>
<dbReference type="AlphaFoldDB" id="A0A482T189"/>
<reference evidence="2 3" key="1">
    <citation type="submission" date="2018-12" db="EMBL/GenBank/DDBJ databases">
        <title>Genome analysis provides insights into bioremediation potentialities of Halogeometricum borinquense strain N11.</title>
        <authorList>
            <person name="Najjari A."/>
            <person name="Youssef N."/>
            <person name="Fhoula I."/>
            <person name="Ben Dhia O."/>
            <person name="Mahjoubi M."/>
            <person name="Ouzari H.I."/>
            <person name="Cherif A."/>
        </authorList>
    </citation>
    <scope>NUCLEOTIDE SEQUENCE [LARGE SCALE GENOMIC DNA]</scope>
    <source>
        <strain evidence="2 3">N11</strain>
    </source>
</reference>
<organism evidence="2 3">
    <name type="scientific">Halogeometricum borinquense</name>
    <dbReference type="NCBI Taxonomy" id="60847"/>
    <lineage>
        <taxon>Archaea</taxon>
        <taxon>Methanobacteriati</taxon>
        <taxon>Methanobacteriota</taxon>
        <taxon>Stenosarchaea group</taxon>
        <taxon>Halobacteria</taxon>
        <taxon>Halobacteriales</taxon>
        <taxon>Haloferacaceae</taxon>
        <taxon>Halogeometricum</taxon>
    </lineage>
</organism>
<feature type="compositionally biased region" description="Acidic residues" evidence="1">
    <location>
        <begin position="33"/>
        <end position="73"/>
    </location>
</feature>
<evidence type="ECO:0000313" key="2">
    <source>
        <dbReference type="EMBL" id="RYJ08450.1"/>
    </source>
</evidence>
<gene>
    <name evidence="2" type="ORF">ELS19_18150</name>
</gene>
<evidence type="ECO:0000256" key="1">
    <source>
        <dbReference type="SAM" id="MobiDB-lite"/>
    </source>
</evidence>